<comment type="caution">
    <text evidence="2">The sequence shown here is derived from an EMBL/GenBank/DDBJ whole genome shotgun (WGS) entry which is preliminary data.</text>
</comment>
<evidence type="ECO:0000313" key="2">
    <source>
        <dbReference type="EMBL" id="RZV40298.1"/>
    </source>
</evidence>
<dbReference type="AlphaFoldDB" id="A0A520XGG7"/>
<dbReference type="EMBL" id="SHMQ01000002">
    <property type="protein sequence ID" value="RZV40298.1"/>
    <property type="molecule type" value="Genomic_DNA"/>
</dbReference>
<dbReference type="Pfam" id="PF04468">
    <property type="entry name" value="PSP1"/>
    <property type="match status" value="1"/>
</dbReference>
<dbReference type="PANTHER" id="PTHR43830:SF3">
    <property type="entry name" value="PROTEIN PSP1"/>
    <property type="match status" value="1"/>
</dbReference>
<dbReference type="PANTHER" id="PTHR43830">
    <property type="entry name" value="PROTEIN PSP1"/>
    <property type="match status" value="1"/>
</dbReference>
<dbReference type="GO" id="GO:0005737">
    <property type="term" value="C:cytoplasm"/>
    <property type="evidence" value="ECO:0007669"/>
    <property type="project" value="TreeGrafter"/>
</dbReference>
<organism evidence="2 3">
    <name type="scientific">Candidatus Acidulodesulfobacterium acidiphilum</name>
    <dbReference type="NCBI Taxonomy" id="2597224"/>
    <lineage>
        <taxon>Bacteria</taxon>
        <taxon>Deltaproteobacteria</taxon>
        <taxon>Candidatus Acidulodesulfobacterales</taxon>
        <taxon>Candidatus Acidulodesulfobacterium</taxon>
    </lineage>
</organism>
<name>A0A520XGG7_9DELT</name>
<dbReference type="InterPro" id="IPR007557">
    <property type="entry name" value="PSP1_C"/>
</dbReference>
<evidence type="ECO:0000259" key="1">
    <source>
        <dbReference type="PROSITE" id="PS51411"/>
    </source>
</evidence>
<protein>
    <submittedName>
        <fullName evidence="2">Stage 0 sporulation family protein</fullName>
    </submittedName>
</protein>
<evidence type="ECO:0000313" key="3">
    <source>
        <dbReference type="Proteomes" id="UP000322454"/>
    </source>
</evidence>
<feature type="domain" description="PSP1 C-terminal" evidence="1">
    <location>
        <begin position="63"/>
        <end position="148"/>
    </location>
</feature>
<proteinExistence type="predicted"/>
<dbReference type="InterPro" id="IPR047767">
    <property type="entry name" value="PSP1-like"/>
</dbReference>
<dbReference type="Proteomes" id="UP000322454">
    <property type="component" value="Unassembled WGS sequence"/>
</dbReference>
<reference evidence="2 3" key="1">
    <citation type="submission" date="2019-01" db="EMBL/GenBank/DDBJ databases">
        <title>Insights into ecological role of a new deltaproteobacterial order Candidatus Sinidesulfobacterales (Sva0485) by metagenomics and metatranscriptomics.</title>
        <authorList>
            <person name="Tan S."/>
            <person name="Liu J."/>
            <person name="Fang Y."/>
            <person name="Hedlund B."/>
            <person name="Lian Z.-H."/>
            <person name="Huang L.-Y."/>
            <person name="Li J.-T."/>
            <person name="Huang L.-N."/>
            <person name="Li W.-J."/>
            <person name="Jiang H.-C."/>
            <person name="Dong H.-L."/>
            <person name="Shu W.-S."/>
        </authorList>
    </citation>
    <scope>NUCLEOTIDE SEQUENCE [LARGE SCALE GENOMIC DNA]</scope>
    <source>
        <strain evidence="2">AP4</strain>
    </source>
</reference>
<dbReference type="PROSITE" id="PS51411">
    <property type="entry name" value="PSP1_C"/>
    <property type="match status" value="1"/>
</dbReference>
<accession>A0A520XGG7</accession>
<sequence length="225" mass="25531">MRTVEVKIFNTGDTIECISKISNLIPEDKVVIDLDGNIRIGTVAGETKVFTEDAAVLTQKPSSFIIRKLFPFETGDKFIYYKTEKEGYFFCKKNAEQLGLRMKLLKVKYAVADNKLIFYYSAEERVDFRELVKILASKFHIRIEMRQINIRDECKILGGIGICGRICCCTSVIGEMNPVTSKITKLQCQNTSKFVGYCGRLLCCLAFDPPTEDECCVGEKQPLEK</sequence>
<gene>
    <name evidence="2" type="ORF">EVJ48_02045</name>
</gene>
<dbReference type="NCBIfam" id="NF041131">
    <property type="entry name" value="RicT_YaaT_fam"/>
    <property type="match status" value="1"/>
</dbReference>